<name>A0AAD4HI78_9AGAM</name>
<dbReference type="InterPro" id="IPR001810">
    <property type="entry name" value="F-box_dom"/>
</dbReference>
<evidence type="ECO:0000259" key="1">
    <source>
        <dbReference type="PROSITE" id="PS50181"/>
    </source>
</evidence>
<protein>
    <recommendedName>
        <fullName evidence="1">F-box domain-containing protein</fullName>
    </recommendedName>
</protein>
<reference evidence="2" key="1">
    <citation type="journal article" date="2020" name="New Phytol.">
        <title>Comparative genomics reveals dynamic genome evolution in host specialist ectomycorrhizal fungi.</title>
        <authorList>
            <person name="Lofgren L.A."/>
            <person name="Nguyen N.H."/>
            <person name="Vilgalys R."/>
            <person name="Ruytinx J."/>
            <person name="Liao H.L."/>
            <person name="Branco S."/>
            <person name="Kuo A."/>
            <person name="LaButti K."/>
            <person name="Lipzen A."/>
            <person name="Andreopoulos W."/>
            <person name="Pangilinan J."/>
            <person name="Riley R."/>
            <person name="Hundley H."/>
            <person name="Na H."/>
            <person name="Barry K."/>
            <person name="Grigoriev I.V."/>
            <person name="Stajich J.E."/>
            <person name="Kennedy P.G."/>
        </authorList>
    </citation>
    <scope>NUCLEOTIDE SEQUENCE</scope>
    <source>
        <strain evidence="2">FC203</strain>
    </source>
</reference>
<keyword evidence="3" id="KW-1185">Reference proteome</keyword>
<comment type="caution">
    <text evidence="2">The sequence shown here is derived from an EMBL/GenBank/DDBJ whole genome shotgun (WGS) entry which is preliminary data.</text>
</comment>
<dbReference type="Proteomes" id="UP001195769">
    <property type="component" value="Unassembled WGS sequence"/>
</dbReference>
<dbReference type="EMBL" id="JABBWK010000049">
    <property type="protein sequence ID" value="KAG1897116.1"/>
    <property type="molecule type" value="Genomic_DNA"/>
</dbReference>
<organism evidence="2 3">
    <name type="scientific">Suillus fuscotomentosus</name>
    <dbReference type="NCBI Taxonomy" id="1912939"/>
    <lineage>
        <taxon>Eukaryota</taxon>
        <taxon>Fungi</taxon>
        <taxon>Dikarya</taxon>
        <taxon>Basidiomycota</taxon>
        <taxon>Agaricomycotina</taxon>
        <taxon>Agaricomycetes</taxon>
        <taxon>Agaricomycetidae</taxon>
        <taxon>Boletales</taxon>
        <taxon>Suillineae</taxon>
        <taxon>Suillaceae</taxon>
        <taxon>Suillus</taxon>
    </lineage>
</organism>
<dbReference type="AlphaFoldDB" id="A0AAD4HI78"/>
<gene>
    <name evidence="2" type="ORF">F5891DRAFT_547129</name>
</gene>
<dbReference type="Pfam" id="PF12937">
    <property type="entry name" value="F-box-like"/>
    <property type="match status" value="1"/>
</dbReference>
<dbReference type="PROSITE" id="PS50181">
    <property type="entry name" value="FBOX"/>
    <property type="match status" value="1"/>
</dbReference>
<feature type="domain" description="F-box" evidence="1">
    <location>
        <begin position="85"/>
        <end position="142"/>
    </location>
</feature>
<dbReference type="GeneID" id="64666496"/>
<dbReference type="InterPro" id="IPR032675">
    <property type="entry name" value="LRR_dom_sf"/>
</dbReference>
<evidence type="ECO:0000313" key="3">
    <source>
        <dbReference type="Proteomes" id="UP001195769"/>
    </source>
</evidence>
<sequence>MLDLDTPYSRAALLNPNQCAIELEDQSINAIITERNTERNHQLDTVLHEISDLEAIMNGIQNLYQQRVEKKNKMIQSMNPHMRLKLALWRLPTEILSYIFVYCLPEDRYLSPASRQAPILLTRICRRWREVAVGTPSLWCRLWVAVEHNDWQKRAFCYDVWLKRTLGHPISLALHCYNDWNPLVRSLLHPYIHQISSLNILFGQVEQPECVFKDFSALQELIIPNHTTFKQLCSFTPLWAHLTKVEISVYKPYAFLRLLSLCPNLSSLTNYAKSPQKTSLSPFTHPKLQSLRLYGDSWSSREPLQNMFDALSLPNLRVLHVWNIKTWPHEEFKTFLIRSACPLESLVFGGTVIMTAEQQAEYVALVPFLKVVAWNSSCALIRHK</sequence>
<dbReference type="Gene3D" id="3.80.10.10">
    <property type="entry name" value="Ribonuclease Inhibitor"/>
    <property type="match status" value="1"/>
</dbReference>
<dbReference type="RefSeq" id="XP_041222692.1">
    <property type="nucleotide sequence ID" value="XM_041372198.1"/>
</dbReference>
<proteinExistence type="predicted"/>
<accession>A0AAD4HI78</accession>
<evidence type="ECO:0000313" key="2">
    <source>
        <dbReference type="EMBL" id="KAG1897116.1"/>
    </source>
</evidence>
<dbReference type="Gene3D" id="1.20.1280.50">
    <property type="match status" value="1"/>
</dbReference>